<keyword evidence="1" id="KW-1133">Transmembrane helix</keyword>
<evidence type="ECO:0000313" key="3">
    <source>
        <dbReference type="Proteomes" id="UP000051984"/>
    </source>
</evidence>
<keyword evidence="1" id="KW-0472">Membrane</keyword>
<dbReference type="Proteomes" id="UP000051984">
    <property type="component" value="Unassembled WGS sequence"/>
</dbReference>
<evidence type="ECO:0000256" key="1">
    <source>
        <dbReference type="SAM" id="Phobius"/>
    </source>
</evidence>
<dbReference type="EMBL" id="AZCT01000003">
    <property type="protein sequence ID" value="KRK12986.1"/>
    <property type="molecule type" value="Genomic_DNA"/>
</dbReference>
<organism evidence="2 3">
    <name type="scientific">Lacticaseibacillus zeae DSM 20178 = KCTC 3804</name>
    <dbReference type="NCBI Taxonomy" id="1423816"/>
    <lineage>
        <taxon>Bacteria</taxon>
        <taxon>Bacillati</taxon>
        <taxon>Bacillota</taxon>
        <taxon>Bacilli</taxon>
        <taxon>Lactobacillales</taxon>
        <taxon>Lactobacillaceae</taxon>
        <taxon>Lacticaseibacillus</taxon>
    </lineage>
</organism>
<feature type="transmembrane region" description="Helical" evidence="1">
    <location>
        <begin position="15"/>
        <end position="37"/>
    </location>
</feature>
<dbReference type="eggNOG" id="ENOG5030B6S">
    <property type="taxonomic scope" value="Bacteria"/>
</dbReference>
<gene>
    <name evidence="2" type="ORF">FD51_GL002140</name>
</gene>
<keyword evidence="1" id="KW-0812">Transmembrane</keyword>
<sequence length="158" mass="18129">MFMPTKKLGLFPLNLRAFSLIEVVVGLGLMMIVMLFWQPLLAGIQRFTQQDQYLIHALQAEQDLQADVRTHKMKMVELKESRVKLEGQDGSKSKTYEFEFYAKRGNEGMIRSRPNQDGHVPLFMQLKAAKFQATSQGFLYVLRLKSAQPFEGGVFLEP</sequence>
<dbReference type="PATRIC" id="fig|1423816.3.peg.2219"/>
<protein>
    <submittedName>
        <fullName evidence="2">Type II secretory pathway competence component Competence protein ComGC</fullName>
    </submittedName>
</protein>
<name>A0A0R1F1V8_LACZE</name>
<dbReference type="AlphaFoldDB" id="A0A0R1F1V8"/>
<proteinExistence type="predicted"/>
<reference evidence="2 3" key="1">
    <citation type="journal article" date="2015" name="Genome Announc.">
        <title>Expanding the biotechnology potential of lactobacilli through comparative genomics of 213 strains and associated genera.</title>
        <authorList>
            <person name="Sun Z."/>
            <person name="Harris H.M."/>
            <person name="McCann A."/>
            <person name="Guo C."/>
            <person name="Argimon S."/>
            <person name="Zhang W."/>
            <person name="Yang X."/>
            <person name="Jeffery I.B."/>
            <person name="Cooney J.C."/>
            <person name="Kagawa T.F."/>
            <person name="Liu W."/>
            <person name="Song Y."/>
            <person name="Salvetti E."/>
            <person name="Wrobel A."/>
            <person name="Rasinkangas P."/>
            <person name="Parkhill J."/>
            <person name="Rea M.C."/>
            <person name="O'Sullivan O."/>
            <person name="Ritari J."/>
            <person name="Douillard F.P."/>
            <person name="Paul Ross R."/>
            <person name="Yang R."/>
            <person name="Briner A.E."/>
            <person name="Felis G.E."/>
            <person name="de Vos W.M."/>
            <person name="Barrangou R."/>
            <person name="Klaenhammer T.R."/>
            <person name="Caufield P.W."/>
            <person name="Cui Y."/>
            <person name="Zhang H."/>
            <person name="O'Toole P.W."/>
        </authorList>
    </citation>
    <scope>NUCLEOTIDE SEQUENCE [LARGE SCALE GENOMIC DNA]</scope>
    <source>
        <strain evidence="2 3">DSM 20178</strain>
    </source>
</reference>
<comment type="caution">
    <text evidence="2">The sequence shown here is derived from an EMBL/GenBank/DDBJ whole genome shotgun (WGS) entry which is preliminary data.</text>
</comment>
<evidence type="ECO:0000313" key="2">
    <source>
        <dbReference type="EMBL" id="KRK12986.1"/>
    </source>
</evidence>
<accession>A0A0R1F1V8</accession>